<evidence type="ECO:0000313" key="1">
    <source>
        <dbReference type="EMBL" id="TNJ29307.1"/>
    </source>
</evidence>
<reference evidence="1 2" key="1">
    <citation type="submission" date="2019-05" db="EMBL/GenBank/DDBJ databases">
        <title>The compact genome of Giardia muris reveals important steps in the evolution of intestinal protozoan parasites.</title>
        <authorList>
            <person name="Xu F."/>
            <person name="Jimenez-Gonzalez A."/>
            <person name="Einarsson E."/>
            <person name="Astvaldsson A."/>
            <person name="Peirasmaki D."/>
            <person name="Eckmann L."/>
            <person name="Andersson J.O."/>
            <person name="Svard S.G."/>
            <person name="Jerlstrom-Hultqvist J."/>
        </authorList>
    </citation>
    <scope>NUCLEOTIDE SEQUENCE [LARGE SCALE GENOMIC DNA]</scope>
    <source>
        <strain evidence="1 2">Roberts-Thomson</strain>
    </source>
</reference>
<name>A0A4Z1T817_GIAMU</name>
<proteinExistence type="predicted"/>
<sequence length="174" mass="18202">MATPGNTLSAVRGGGPDFTFTRRRFEHTNLPLTAGSGSSFSLVSSSSATHSYASGLRGGGLARSLATRLADTSGYIGSARRTSEMLGQLSAGGVGPAPQSITRTPVYDKLASVDQLTLHADYVPRWASNRTYEAGIGTHVSDNLRSISVNNALADAYNSATGRYGQASTYYMKG</sequence>
<organism evidence="1 2">
    <name type="scientific">Giardia muris</name>
    <dbReference type="NCBI Taxonomy" id="5742"/>
    <lineage>
        <taxon>Eukaryota</taxon>
        <taxon>Metamonada</taxon>
        <taxon>Diplomonadida</taxon>
        <taxon>Hexamitidae</taxon>
        <taxon>Giardiinae</taxon>
        <taxon>Giardia</taxon>
    </lineage>
</organism>
<dbReference type="Proteomes" id="UP000315496">
    <property type="component" value="Chromosome 1"/>
</dbReference>
<dbReference type="EMBL" id="VDLU01000001">
    <property type="protein sequence ID" value="TNJ29307.1"/>
    <property type="molecule type" value="Genomic_DNA"/>
</dbReference>
<gene>
    <name evidence="1" type="ORF">GMRT_11006</name>
</gene>
<comment type="caution">
    <text evidence="1">The sequence shown here is derived from an EMBL/GenBank/DDBJ whole genome shotgun (WGS) entry which is preliminary data.</text>
</comment>
<protein>
    <submittedName>
        <fullName evidence="1">Uncharacterized protein</fullName>
    </submittedName>
</protein>
<dbReference type="VEuPathDB" id="GiardiaDB:GMRT_11006"/>
<accession>A0A4Z1T817</accession>
<dbReference type="AlphaFoldDB" id="A0A4Z1T817"/>
<evidence type="ECO:0000313" key="2">
    <source>
        <dbReference type="Proteomes" id="UP000315496"/>
    </source>
</evidence>
<keyword evidence="2" id="KW-1185">Reference proteome</keyword>